<evidence type="ECO:0000256" key="1">
    <source>
        <dbReference type="ARBA" id="ARBA00004141"/>
    </source>
</evidence>
<proteinExistence type="predicted"/>
<dbReference type="CDD" id="cd17328">
    <property type="entry name" value="MFS_spinster_like"/>
    <property type="match status" value="1"/>
</dbReference>
<keyword evidence="3 6" id="KW-0812">Transmembrane</keyword>
<feature type="domain" description="Major facilitator superfamily (MFS) profile" evidence="7">
    <location>
        <begin position="1"/>
        <end position="428"/>
    </location>
</feature>
<dbReference type="InterPro" id="IPR011701">
    <property type="entry name" value="MFS"/>
</dbReference>
<feature type="transmembrane region" description="Helical" evidence="6">
    <location>
        <begin position="401"/>
        <end position="424"/>
    </location>
</feature>
<keyword evidence="5 6" id="KW-0472">Membrane</keyword>
<feature type="transmembrane region" description="Helical" evidence="6">
    <location>
        <begin position="272"/>
        <end position="295"/>
    </location>
</feature>
<evidence type="ECO:0000256" key="5">
    <source>
        <dbReference type="ARBA" id="ARBA00023136"/>
    </source>
</evidence>
<feature type="transmembrane region" description="Helical" evidence="6">
    <location>
        <begin position="307"/>
        <end position="326"/>
    </location>
</feature>
<dbReference type="PROSITE" id="PS50850">
    <property type="entry name" value="MFS"/>
    <property type="match status" value="1"/>
</dbReference>
<comment type="caution">
    <text evidence="8">The sequence shown here is derived from an EMBL/GenBank/DDBJ whole genome shotgun (WGS) entry which is preliminary data.</text>
</comment>
<dbReference type="InterPro" id="IPR020846">
    <property type="entry name" value="MFS_dom"/>
</dbReference>
<feature type="transmembrane region" description="Helical" evidence="6">
    <location>
        <begin position="368"/>
        <end position="389"/>
    </location>
</feature>
<dbReference type="AlphaFoldDB" id="A0A6I4TBK8"/>
<evidence type="ECO:0000256" key="4">
    <source>
        <dbReference type="ARBA" id="ARBA00022989"/>
    </source>
</evidence>
<evidence type="ECO:0000313" key="8">
    <source>
        <dbReference type="EMBL" id="MXO67115.1"/>
    </source>
</evidence>
<dbReference type="Proteomes" id="UP000438476">
    <property type="component" value="Unassembled WGS sequence"/>
</dbReference>
<keyword evidence="9" id="KW-1185">Reference proteome</keyword>
<organism evidence="8 9">
    <name type="scientific">Altericroceibacterium endophyticum</name>
    <dbReference type="NCBI Taxonomy" id="1808508"/>
    <lineage>
        <taxon>Bacteria</taxon>
        <taxon>Pseudomonadati</taxon>
        <taxon>Pseudomonadota</taxon>
        <taxon>Alphaproteobacteria</taxon>
        <taxon>Sphingomonadales</taxon>
        <taxon>Erythrobacteraceae</taxon>
        <taxon>Altericroceibacterium</taxon>
    </lineage>
</organism>
<feature type="transmembrane region" description="Helical" evidence="6">
    <location>
        <begin position="64"/>
        <end position="84"/>
    </location>
</feature>
<feature type="transmembrane region" description="Helical" evidence="6">
    <location>
        <begin position="36"/>
        <end position="57"/>
    </location>
</feature>
<protein>
    <submittedName>
        <fullName evidence="8">MFS transporter</fullName>
    </submittedName>
</protein>
<name>A0A6I4TBK8_9SPHN</name>
<dbReference type="InterPro" id="IPR036259">
    <property type="entry name" value="MFS_trans_sf"/>
</dbReference>
<feature type="transmembrane region" description="Helical" evidence="6">
    <location>
        <begin position="166"/>
        <end position="188"/>
    </location>
</feature>
<evidence type="ECO:0000313" key="9">
    <source>
        <dbReference type="Proteomes" id="UP000438476"/>
    </source>
</evidence>
<gene>
    <name evidence="8" type="ORF">GRI91_15225</name>
</gene>
<keyword evidence="4 6" id="KW-1133">Transmembrane helix</keyword>
<dbReference type="PANTHER" id="PTHR23505">
    <property type="entry name" value="SPINSTER"/>
    <property type="match status" value="1"/>
</dbReference>
<dbReference type="GO" id="GO:0022857">
    <property type="term" value="F:transmembrane transporter activity"/>
    <property type="evidence" value="ECO:0007669"/>
    <property type="project" value="InterPro"/>
</dbReference>
<evidence type="ECO:0000256" key="3">
    <source>
        <dbReference type="ARBA" id="ARBA00022692"/>
    </source>
</evidence>
<feature type="transmembrane region" description="Helical" evidence="6">
    <location>
        <begin position="234"/>
        <end position="260"/>
    </location>
</feature>
<dbReference type="SUPFAM" id="SSF103473">
    <property type="entry name" value="MFS general substrate transporter"/>
    <property type="match status" value="1"/>
</dbReference>
<dbReference type="Pfam" id="PF07690">
    <property type="entry name" value="MFS_1"/>
    <property type="match status" value="1"/>
</dbReference>
<accession>A0A6I4TBK8</accession>
<dbReference type="EMBL" id="WTYT01000007">
    <property type="protein sequence ID" value="MXO67115.1"/>
    <property type="molecule type" value="Genomic_DNA"/>
</dbReference>
<dbReference type="GO" id="GO:0016020">
    <property type="term" value="C:membrane"/>
    <property type="evidence" value="ECO:0007669"/>
    <property type="project" value="UniProtKB-SubCell"/>
</dbReference>
<comment type="subcellular location">
    <subcellularLocation>
        <location evidence="1">Membrane</location>
        <topology evidence="1">Multi-pass membrane protein</topology>
    </subcellularLocation>
</comment>
<feature type="transmembrane region" description="Helical" evidence="6">
    <location>
        <begin position="332"/>
        <end position="356"/>
    </location>
</feature>
<dbReference type="OrthoDB" id="7400989at2"/>
<evidence type="ECO:0000259" key="7">
    <source>
        <dbReference type="PROSITE" id="PS50850"/>
    </source>
</evidence>
<sequence>MLMIANSLAFVDRQILAFLIEPIQRDFNVSDTGMSLIYGFSFTLFYVAAGIPLAWLADRSNRRNIAAGSILFWSLATSACGLASSYVGLFVARIGVGAGESGLGPASYSLLSDYFPREKLATALGLYQAGIYVGGAIALIFGGLFAATIAPGDHMNLPLIGPTAGWQLIFLLLGIPGILLSLIVWLAVREPLRKTPPPQIRAPIQGQEDINAGAPAKGESFYDAFRQLNAHRRFYLGLIGGFTLLIFVGSGTAAWIPAFLAREYGMSLADIGRYYGIIMLICGLSGCLVGGMLASAMRKGQLRHGNLVAPLIGSSCLIPCTIAFPLMPTASLALAVIGAMNFFGGFNLGGGLASLLEMTPPRLRAQISMTYVIAVNVLGGTLGPLAIALMTDYVFQDPADLGQAIAIICAIASPLAVIAIVSALRPMKTQLAGMAAAT</sequence>
<evidence type="ECO:0000256" key="6">
    <source>
        <dbReference type="SAM" id="Phobius"/>
    </source>
</evidence>
<evidence type="ECO:0000256" key="2">
    <source>
        <dbReference type="ARBA" id="ARBA00022448"/>
    </source>
</evidence>
<feature type="transmembrane region" description="Helical" evidence="6">
    <location>
        <begin position="123"/>
        <end position="146"/>
    </location>
</feature>
<keyword evidence="2" id="KW-0813">Transport</keyword>
<dbReference type="InterPro" id="IPR044770">
    <property type="entry name" value="MFS_spinster-like"/>
</dbReference>
<dbReference type="Gene3D" id="1.20.1250.20">
    <property type="entry name" value="MFS general substrate transporter like domains"/>
    <property type="match status" value="1"/>
</dbReference>
<dbReference type="PANTHER" id="PTHR23505:SF79">
    <property type="entry name" value="PROTEIN SPINSTER"/>
    <property type="match status" value="1"/>
</dbReference>
<reference evidence="8 9" key="1">
    <citation type="submission" date="2019-12" db="EMBL/GenBank/DDBJ databases">
        <title>Genomic-based taxomic classification of the family Erythrobacteraceae.</title>
        <authorList>
            <person name="Xu L."/>
        </authorList>
    </citation>
    <scope>NUCLEOTIDE SEQUENCE [LARGE SCALE GENOMIC DNA]</scope>
    <source>
        <strain evidence="8 9">LMG 29518</strain>
    </source>
</reference>